<proteinExistence type="predicted"/>
<accession>A0AAV4DJX7</accession>
<dbReference type="Proteomes" id="UP000735302">
    <property type="component" value="Unassembled WGS sequence"/>
</dbReference>
<dbReference type="AlphaFoldDB" id="A0AAV4DJX7"/>
<name>A0AAV4DJX7_9GAST</name>
<reference evidence="1 2" key="1">
    <citation type="journal article" date="2021" name="Elife">
        <title>Chloroplast acquisition without the gene transfer in kleptoplastic sea slugs, Plakobranchus ocellatus.</title>
        <authorList>
            <person name="Maeda T."/>
            <person name="Takahashi S."/>
            <person name="Yoshida T."/>
            <person name="Shimamura S."/>
            <person name="Takaki Y."/>
            <person name="Nagai Y."/>
            <person name="Toyoda A."/>
            <person name="Suzuki Y."/>
            <person name="Arimoto A."/>
            <person name="Ishii H."/>
            <person name="Satoh N."/>
            <person name="Nishiyama T."/>
            <person name="Hasebe M."/>
            <person name="Maruyama T."/>
            <person name="Minagawa J."/>
            <person name="Obokata J."/>
            <person name="Shigenobu S."/>
        </authorList>
    </citation>
    <scope>NUCLEOTIDE SEQUENCE [LARGE SCALE GENOMIC DNA]</scope>
</reference>
<gene>
    <name evidence="1" type="ORF">PoB_007079000</name>
</gene>
<sequence>MGAKKSRVMDDRISLTRPRQFQLQGDALCLQTCSVCSGKPPLRQNYQHCLIDPYLSVTMPLYKIACVQISIILRRLLLLLSDRWHWQGKHFQDQEPPGNGRVSSSRLLFTTQNNQWRQPAVTEPG</sequence>
<organism evidence="1 2">
    <name type="scientific">Plakobranchus ocellatus</name>
    <dbReference type="NCBI Taxonomy" id="259542"/>
    <lineage>
        <taxon>Eukaryota</taxon>
        <taxon>Metazoa</taxon>
        <taxon>Spiralia</taxon>
        <taxon>Lophotrochozoa</taxon>
        <taxon>Mollusca</taxon>
        <taxon>Gastropoda</taxon>
        <taxon>Heterobranchia</taxon>
        <taxon>Euthyneura</taxon>
        <taxon>Panpulmonata</taxon>
        <taxon>Sacoglossa</taxon>
        <taxon>Placobranchoidea</taxon>
        <taxon>Plakobranchidae</taxon>
        <taxon>Plakobranchus</taxon>
    </lineage>
</organism>
<protein>
    <submittedName>
        <fullName evidence="1">Uncharacterized protein</fullName>
    </submittedName>
</protein>
<comment type="caution">
    <text evidence="1">The sequence shown here is derived from an EMBL/GenBank/DDBJ whole genome shotgun (WGS) entry which is preliminary data.</text>
</comment>
<keyword evidence="2" id="KW-1185">Reference proteome</keyword>
<evidence type="ECO:0000313" key="1">
    <source>
        <dbReference type="EMBL" id="GFO44285.1"/>
    </source>
</evidence>
<evidence type="ECO:0000313" key="2">
    <source>
        <dbReference type="Proteomes" id="UP000735302"/>
    </source>
</evidence>
<dbReference type="EMBL" id="BLXT01007949">
    <property type="protein sequence ID" value="GFO44285.1"/>
    <property type="molecule type" value="Genomic_DNA"/>
</dbReference>